<dbReference type="EMBL" id="NBIU01000014">
    <property type="protein sequence ID" value="PZT48051.1"/>
    <property type="molecule type" value="Genomic_DNA"/>
</dbReference>
<dbReference type="InterPro" id="IPR021353">
    <property type="entry name" value="DUF2972"/>
</dbReference>
<dbReference type="OrthoDB" id="5329998at2"/>
<evidence type="ECO:0000313" key="1">
    <source>
        <dbReference type="EMBL" id="PZT48051.1"/>
    </source>
</evidence>
<name>A0A2W6MVR4_9HELI</name>
<dbReference type="AlphaFoldDB" id="A0A2W6MVR4"/>
<sequence length="589" mass="70145">MRGGGGFSLIASLLKIRKEYIKSKRIYEENIKVFPQLKYPKIEDCEDYRESLRCKTDFPYLLGDMIIREDGSWHKSGYFKIKRQIKKAKQECKEVVIKSLSNNVKNLLYLAHFKNVIRIERVAQIINLHQDYKPIIQTILNNFEYFLSNFSIIERWLKSDEFYKKYKKENHPYPSLINPKTADYRNIPAEFAWEINLPLPENYKFVFLGVHGAGTGAMVEFLRYCNIRLNPIVNFSNFGKYLEMYVGLQSGECNAIVLSSYAEKYNDKLYYLISKKVPYLCLVRDAISLLKPFINHFAYEISPTNKNNKKEEMVKLDFDYRDYLSNFMLYEVCIIEKKNKGDKFHYDRYPKLENLYKYSDGDWHILNYRINLLKHSIDSIYYYDMSSIVGDKTYNTLKEMSKIFGFNVPNNPQLFQSKLNGGDMRMVLPFVLQATLRDLEEYQNLAQEYLQDCVKVLVTTYQAINGKNDYRDLTKIIFGENLFFDNVVCVCEERDYEILQNNTILFDEVKNFLYSYVEQMYKQDKIEKKKKFTEEDILQYLKNNTEVAAKFYRVIEKDLTHIKQHRPDIVASWKYYQEFLKICKEKGIE</sequence>
<keyword evidence="2" id="KW-1185">Reference proteome</keyword>
<proteinExistence type="predicted"/>
<evidence type="ECO:0008006" key="3">
    <source>
        <dbReference type="Google" id="ProtNLM"/>
    </source>
</evidence>
<dbReference type="Pfam" id="PF11186">
    <property type="entry name" value="DUF2972"/>
    <property type="match status" value="1"/>
</dbReference>
<gene>
    <name evidence="1" type="ORF">B6S12_05745</name>
</gene>
<protein>
    <recommendedName>
        <fullName evidence="3">DUF2972 domain-containing protein</fullName>
    </recommendedName>
</protein>
<dbReference type="Proteomes" id="UP000249746">
    <property type="component" value="Unassembled WGS sequence"/>
</dbReference>
<organism evidence="1 2">
    <name type="scientific">Helicobacter valdiviensis</name>
    <dbReference type="NCBI Taxonomy" id="1458358"/>
    <lineage>
        <taxon>Bacteria</taxon>
        <taxon>Pseudomonadati</taxon>
        <taxon>Campylobacterota</taxon>
        <taxon>Epsilonproteobacteria</taxon>
        <taxon>Campylobacterales</taxon>
        <taxon>Helicobacteraceae</taxon>
        <taxon>Helicobacter</taxon>
    </lineage>
</organism>
<comment type="caution">
    <text evidence="1">The sequence shown here is derived from an EMBL/GenBank/DDBJ whole genome shotgun (WGS) entry which is preliminary data.</text>
</comment>
<reference evidence="1 2" key="1">
    <citation type="submission" date="2017-03" db="EMBL/GenBank/DDBJ databases">
        <title>Genomic and clinical evidence uncovers the enterohepatic species Helicobacter valdiviensis as a potential human intestinal pathogen.</title>
        <authorList>
            <person name="Fresia P."/>
            <person name="Jara R."/>
            <person name="Sierra R."/>
            <person name="Ferres I."/>
            <person name="Greif G."/>
            <person name="Iraola G."/>
            <person name="Collado L."/>
        </authorList>
    </citation>
    <scope>NUCLEOTIDE SEQUENCE [LARGE SCALE GENOMIC DNA]</scope>
    <source>
        <strain evidence="1 2">WBE14</strain>
    </source>
</reference>
<accession>A0A2W6MVR4</accession>
<evidence type="ECO:0000313" key="2">
    <source>
        <dbReference type="Proteomes" id="UP000249746"/>
    </source>
</evidence>
<dbReference type="RefSeq" id="WP_111229855.1">
    <property type="nucleotide sequence ID" value="NZ_NBIU01000014.1"/>
</dbReference>